<dbReference type="PANTHER" id="PTHR10429:SF0">
    <property type="entry name" value="DNA-3-METHYLADENINE GLYCOSYLASE"/>
    <property type="match status" value="1"/>
</dbReference>
<evidence type="ECO:0000313" key="7">
    <source>
        <dbReference type="Proteomes" id="UP000230767"/>
    </source>
</evidence>
<dbReference type="SUPFAM" id="SSF50486">
    <property type="entry name" value="FMT C-terminal domain-like"/>
    <property type="match status" value="1"/>
</dbReference>
<dbReference type="InterPro" id="IPR036995">
    <property type="entry name" value="MPG_sf"/>
</dbReference>
<dbReference type="GO" id="GO:0003905">
    <property type="term" value="F:alkylbase DNA N-glycosylase activity"/>
    <property type="evidence" value="ECO:0007669"/>
    <property type="project" value="InterPro"/>
</dbReference>
<dbReference type="NCBIfam" id="TIGR00567">
    <property type="entry name" value="3mg"/>
    <property type="match status" value="1"/>
</dbReference>
<dbReference type="FunFam" id="3.10.300.10:FF:000001">
    <property type="entry name" value="Putative 3-methyladenine DNA glycosylase"/>
    <property type="match status" value="1"/>
</dbReference>
<dbReference type="HAMAP" id="MF_00527">
    <property type="entry name" value="3MGH"/>
    <property type="match status" value="1"/>
</dbReference>
<organism evidence="6 7">
    <name type="scientific">Candidatus Nealsonbacteria bacterium CG_4_10_14_0_8_um_filter_37_14</name>
    <dbReference type="NCBI Taxonomy" id="1974684"/>
    <lineage>
        <taxon>Bacteria</taxon>
        <taxon>Candidatus Nealsoniibacteriota</taxon>
    </lineage>
</organism>
<dbReference type="InterPro" id="IPR011034">
    <property type="entry name" value="Formyl_transferase-like_C_sf"/>
</dbReference>
<evidence type="ECO:0000256" key="2">
    <source>
        <dbReference type="ARBA" id="ARBA00022763"/>
    </source>
</evidence>
<dbReference type="PANTHER" id="PTHR10429">
    <property type="entry name" value="DNA-3-METHYLADENINE GLYCOSYLASE"/>
    <property type="match status" value="1"/>
</dbReference>
<dbReference type="EC" id="3.2.2.-" evidence="5"/>
<evidence type="ECO:0000256" key="4">
    <source>
        <dbReference type="ARBA" id="ARBA00023204"/>
    </source>
</evidence>
<dbReference type="Gene3D" id="3.10.300.10">
    <property type="entry name" value="Methylpurine-DNA glycosylase (MPG)"/>
    <property type="match status" value="1"/>
</dbReference>
<dbReference type="Proteomes" id="UP000230767">
    <property type="component" value="Unassembled WGS sequence"/>
</dbReference>
<reference evidence="7" key="1">
    <citation type="submission" date="2017-09" db="EMBL/GenBank/DDBJ databases">
        <title>Depth-based differentiation of microbial function through sediment-hosted aquifers and enrichment of novel symbionts in the deep terrestrial subsurface.</title>
        <authorList>
            <person name="Probst A.J."/>
            <person name="Ladd B."/>
            <person name="Jarett J.K."/>
            <person name="Geller-Mcgrath D.E."/>
            <person name="Sieber C.M.K."/>
            <person name="Emerson J.B."/>
            <person name="Anantharaman K."/>
            <person name="Thomas B.C."/>
            <person name="Malmstrom R."/>
            <person name="Stieglmeier M."/>
            <person name="Klingl A."/>
            <person name="Woyke T."/>
            <person name="Ryan C.M."/>
            <person name="Banfield J.F."/>
        </authorList>
    </citation>
    <scope>NUCLEOTIDE SEQUENCE [LARGE SCALE GENOMIC DNA]</scope>
</reference>
<accession>A0A2M7R6C3</accession>
<evidence type="ECO:0000256" key="5">
    <source>
        <dbReference type="HAMAP-Rule" id="MF_00527"/>
    </source>
</evidence>
<dbReference type="InterPro" id="IPR003180">
    <property type="entry name" value="MPG"/>
</dbReference>
<evidence type="ECO:0000256" key="1">
    <source>
        <dbReference type="ARBA" id="ARBA00009232"/>
    </source>
</evidence>
<evidence type="ECO:0000313" key="6">
    <source>
        <dbReference type="EMBL" id="PIY88766.1"/>
    </source>
</evidence>
<sequence length="215" mass="24891">MEKKIKREFYVRPTLTVAQELLGKYLVRKIGKKKLVGKIVETEAYIGPEDRASHAYDGKITPRNKTEYLEGGHIYIYLCYGMYWQLNITTEKAGKPECVLVRALEPIGEKERKERVASGPGKLCRWLGLNKSFDGEDLVKSKRIWLEDSCGRIRVPRPKHIKFYVLGSERYSCAIKNSQIVATKRIGIDYAGTWAKKPWRFYVKENPFVSRKLVD</sequence>
<proteinExistence type="inferred from homology"/>
<gene>
    <name evidence="6" type="ORF">COY73_02990</name>
</gene>
<keyword evidence="4 5" id="KW-0234">DNA repair</keyword>
<keyword evidence="2 5" id="KW-0227">DNA damage</keyword>
<dbReference type="Pfam" id="PF02245">
    <property type="entry name" value="Pur_DNA_glyco"/>
    <property type="match status" value="1"/>
</dbReference>
<dbReference type="EMBL" id="PFLW01000071">
    <property type="protein sequence ID" value="PIY88766.1"/>
    <property type="molecule type" value="Genomic_DNA"/>
</dbReference>
<dbReference type="AlphaFoldDB" id="A0A2M7R6C3"/>
<keyword evidence="6" id="KW-0326">Glycosidase</keyword>
<evidence type="ECO:0000256" key="3">
    <source>
        <dbReference type="ARBA" id="ARBA00022801"/>
    </source>
</evidence>
<protein>
    <recommendedName>
        <fullName evidence="5">Putative 3-methyladenine DNA glycosylase</fullName>
        <ecNumber evidence="5">3.2.2.-</ecNumber>
    </recommendedName>
</protein>
<comment type="caution">
    <text evidence="6">The sequence shown here is derived from an EMBL/GenBank/DDBJ whole genome shotgun (WGS) entry which is preliminary data.</text>
</comment>
<comment type="similarity">
    <text evidence="1 5">Belongs to the DNA glycosylase MPG family.</text>
</comment>
<dbReference type="CDD" id="cd00540">
    <property type="entry name" value="AAG"/>
    <property type="match status" value="1"/>
</dbReference>
<dbReference type="GO" id="GO:0006284">
    <property type="term" value="P:base-excision repair"/>
    <property type="evidence" value="ECO:0007669"/>
    <property type="project" value="InterPro"/>
</dbReference>
<dbReference type="GO" id="GO:0003677">
    <property type="term" value="F:DNA binding"/>
    <property type="evidence" value="ECO:0007669"/>
    <property type="project" value="InterPro"/>
</dbReference>
<name>A0A2M7R6C3_9BACT</name>
<keyword evidence="3 5" id="KW-0378">Hydrolase</keyword>